<feature type="compositionally biased region" description="Low complexity" evidence="1">
    <location>
        <begin position="29"/>
        <end position="46"/>
    </location>
</feature>
<accession>N1PMI8</accession>
<feature type="compositionally biased region" description="Basic and acidic residues" evidence="1">
    <location>
        <begin position="1"/>
        <end position="10"/>
    </location>
</feature>
<dbReference type="AlphaFoldDB" id="N1PMI8"/>
<gene>
    <name evidence="2" type="ORF">DOTSEDRAFT_36529</name>
</gene>
<dbReference type="OMA" id="VWANYDS"/>
<protein>
    <submittedName>
        <fullName evidence="2">Uncharacterized protein</fullName>
    </submittedName>
</protein>
<dbReference type="HOGENOM" id="CLU_692671_0_0_1"/>
<reference evidence="3" key="1">
    <citation type="journal article" date="2012" name="PLoS Genet.">
        <title>The genomes of the fungal plant pathogens Cladosporium fulvum and Dothistroma septosporum reveal adaptation to different hosts and lifestyles but also signatures of common ancestry.</title>
        <authorList>
            <person name="de Wit P.J.G.M."/>
            <person name="van der Burgt A."/>
            <person name="Oekmen B."/>
            <person name="Stergiopoulos I."/>
            <person name="Abd-Elsalam K.A."/>
            <person name="Aerts A.L."/>
            <person name="Bahkali A.H."/>
            <person name="Beenen H.G."/>
            <person name="Chettri P."/>
            <person name="Cox M.P."/>
            <person name="Datema E."/>
            <person name="de Vries R.P."/>
            <person name="Dhillon B."/>
            <person name="Ganley A.R."/>
            <person name="Griffiths S.A."/>
            <person name="Guo Y."/>
            <person name="Hamelin R.C."/>
            <person name="Henrissat B."/>
            <person name="Kabir M.S."/>
            <person name="Jashni M.K."/>
            <person name="Kema G."/>
            <person name="Klaubauf S."/>
            <person name="Lapidus A."/>
            <person name="Levasseur A."/>
            <person name="Lindquist E."/>
            <person name="Mehrabi R."/>
            <person name="Ohm R.A."/>
            <person name="Owen T.J."/>
            <person name="Salamov A."/>
            <person name="Schwelm A."/>
            <person name="Schijlen E."/>
            <person name="Sun H."/>
            <person name="van den Burg H.A."/>
            <person name="van Ham R.C.H.J."/>
            <person name="Zhang S."/>
            <person name="Goodwin S.B."/>
            <person name="Grigoriev I.V."/>
            <person name="Collemare J."/>
            <person name="Bradshaw R.E."/>
        </authorList>
    </citation>
    <scope>NUCLEOTIDE SEQUENCE [LARGE SCALE GENOMIC DNA]</scope>
    <source>
        <strain evidence="3">NZE10 / CBS 128990</strain>
    </source>
</reference>
<evidence type="ECO:0000313" key="3">
    <source>
        <dbReference type="Proteomes" id="UP000016933"/>
    </source>
</evidence>
<evidence type="ECO:0000256" key="1">
    <source>
        <dbReference type="SAM" id="MobiDB-lite"/>
    </source>
</evidence>
<organism evidence="2 3">
    <name type="scientific">Dothistroma septosporum (strain NZE10 / CBS 128990)</name>
    <name type="common">Red band needle blight fungus</name>
    <name type="synonym">Mycosphaerella pini</name>
    <dbReference type="NCBI Taxonomy" id="675120"/>
    <lineage>
        <taxon>Eukaryota</taxon>
        <taxon>Fungi</taxon>
        <taxon>Dikarya</taxon>
        <taxon>Ascomycota</taxon>
        <taxon>Pezizomycotina</taxon>
        <taxon>Dothideomycetes</taxon>
        <taxon>Dothideomycetidae</taxon>
        <taxon>Mycosphaerellales</taxon>
        <taxon>Mycosphaerellaceae</taxon>
        <taxon>Dothistroma</taxon>
    </lineage>
</organism>
<keyword evidence="3" id="KW-1185">Reference proteome</keyword>
<feature type="compositionally biased region" description="Low complexity" evidence="1">
    <location>
        <begin position="158"/>
        <end position="173"/>
    </location>
</feature>
<proteinExistence type="predicted"/>
<feature type="region of interest" description="Disordered" evidence="1">
    <location>
        <begin position="158"/>
        <end position="195"/>
    </location>
</feature>
<evidence type="ECO:0000313" key="2">
    <source>
        <dbReference type="EMBL" id="EME42720.1"/>
    </source>
</evidence>
<dbReference type="OrthoDB" id="3641195at2759"/>
<dbReference type="EMBL" id="KB446541">
    <property type="protein sequence ID" value="EME42720.1"/>
    <property type="molecule type" value="Genomic_DNA"/>
</dbReference>
<dbReference type="eggNOG" id="ENOG502R9A7">
    <property type="taxonomic scope" value="Eukaryota"/>
</dbReference>
<sequence>MSDKESKRLLADSSALDTRPAKRHSLSDSSVASTSPYATSYTSAAPRSTDMRRLERDFTYFTDLDDSDNEQSDSLPQDVDLHLRSSPLAARNGEYSYLLPPSYQTYSHETPAYHASYLGADDQDTAETHLDSVGDDQDLPADDLQPGGVAVALAAATAAISPERSASPPSERSVAGETRPSRNNPRSRHWPLSSADHDEYEQINLRDIDQLAREELYRHLFGGTTIPLENFDISDACREYPELAVEIISAYIQHTTFSVKVWANYDSFTKKLYRQPSRLATCGRLQLHDRRREYLDNTVTGLQFSKLQLLIGNPFRTLATVSLEAVDRKLEVGGNMLDDVHGPHGMLKWVVEEALDNIKQDGILRGYWGLTLQDLDLIAKEFVYLPKSQQDLWQYFAN</sequence>
<feature type="region of interest" description="Disordered" evidence="1">
    <location>
        <begin position="1"/>
        <end position="52"/>
    </location>
</feature>
<name>N1PMI8_DOTSN</name>
<reference evidence="2 3" key="2">
    <citation type="journal article" date="2012" name="PLoS Pathog.">
        <title>Diverse lifestyles and strategies of plant pathogenesis encoded in the genomes of eighteen Dothideomycetes fungi.</title>
        <authorList>
            <person name="Ohm R.A."/>
            <person name="Feau N."/>
            <person name="Henrissat B."/>
            <person name="Schoch C.L."/>
            <person name="Horwitz B.A."/>
            <person name="Barry K.W."/>
            <person name="Condon B.J."/>
            <person name="Copeland A.C."/>
            <person name="Dhillon B."/>
            <person name="Glaser F."/>
            <person name="Hesse C.N."/>
            <person name="Kosti I."/>
            <person name="LaButti K."/>
            <person name="Lindquist E.A."/>
            <person name="Lucas S."/>
            <person name="Salamov A.A."/>
            <person name="Bradshaw R.E."/>
            <person name="Ciuffetti L."/>
            <person name="Hamelin R.C."/>
            <person name="Kema G.H.J."/>
            <person name="Lawrence C."/>
            <person name="Scott J.A."/>
            <person name="Spatafora J.W."/>
            <person name="Turgeon B.G."/>
            <person name="de Wit P.J.G.M."/>
            <person name="Zhong S."/>
            <person name="Goodwin S.B."/>
            <person name="Grigoriev I.V."/>
        </authorList>
    </citation>
    <scope>NUCLEOTIDE SEQUENCE [LARGE SCALE GENOMIC DNA]</scope>
    <source>
        <strain evidence="3">NZE10 / CBS 128990</strain>
    </source>
</reference>
<dbReference type="Proteomes" id="UP000016933">
    <property type="component" value="Unassembled WGS sequence"/>
</dbReference>